<sequence>MVYLWAYPISLGVGYLISRIYQAIRDRRYSATPKSSQRPWATKCFLGLHVILIGLLIATSILTAVIRSHGHVANSWSSENYLSSTISVALFYAAGLLPDPDVPYAITETQSHMWTISLIFEIALLWTGVEALPQPTPEVYVLESFQVALSGIRVAVLCILVGLYVLTRHKRATSSIRVEEERESLLNEHTQNSTLYGSSQSRLKGIALARSGDAQTTTWLDYLLGFGRLFPFLWPSDSPNLQLRAIFCFCLLVVQRLVNIYVPHQMGVVVAALGPGKIPHKEILFYVFSRALQGQQGVIGSIRALLWIPISQSTYQRLTTATFRHVLMLSLDFHLSKRIGEVISALSKGSALNTFLDGFAFQLFPMVADMWIAAFYFYVAFNPLYSVMVIAVTWFYLFITIYMAKYRGRARRKMVTREREIEAAKTDALLSYETVHYSGAVSMEISKFGKLISAFQAAEYNVLFSLNLLNAVQNGVFTLGVMLVCYLNAYQISIDMQPVAMFVTLLTYMAQLQAPMNFFGSFYTQVQNNLVDAERMLDLFKEEPSVVDSESAIELSDCRGNISFSGVSFSYNKHPAIRNVSFDVMPGTSTAIVGESGSGKSTILKLLFRFYDVDKGAIEIDGTDIRDMKLESLRNFIGVVPQDTILFNDTVMFNLLYAKPDATETEVYEACKAASIHNNIMRFPQGYSTSVGERGLKLSGGEKQRIDIARAFLRSPRILLLDEATASLDSQTEKQIQSALAKVSEGRTTLTIAHRLSTIAKSDQIIVLHQGSIVERGKHTDLLAKRSYYAQMWEKQMQEENE</sequence>
<organism evidence="1 2">
    <name type="scientific">Hypoxylon rubiginosum</name>
    <dbReference type="NCBI Taxonomy" id="110542"/>
    <lineage>
        <taxon>Eukaryota</taxon>
        <taxon>Fungi</taxon>
        <taxon>Dikarya</taxon>
        <taxon>Ascomycota</taxon>
        <taxon>Pezizomycotina</taxon>
        <taxon>Sordariomycetes</taxon>
        <taxon>Xylariomycetidae</taxon>
        <taxon>Xylariales</taxon>
        <taxon>Hypoxylaceae</taxon>
        <taxon>Hypoxylon</taxon>
    </lineage>
</organism>
<comment type="caution">
    <text evidence="1">The sequence shown here is derived from an EMBL/GenBank/DDBJ whole genome shotgun (WGS) entry which is preliminary data.</text>
</comment>
<reference evidence="1 2" key="1">
    <citation type="journal article" date="2022" name="New Phytol.">
        <title>Ecological generalism drives hyperdiversity of secondary metabolite gene clusters in xylarialean endophytes.</title>
        <authorList>
            <person name="Franco M.E.E."/>
            <person name="Wisecaver J.H."/>
            <person name="Arnold A.E."/>
            <person name="Ju Y.M."/>
            <person name="Slot J.C."/>
            <person name="Ahrendt S."/>
            <person name="Moore L.P."/>
            <person name="Eastman K.E."/>
            <person name="Scott K."/>
            <person name="Konkel Z."/>
            <person name="Mondo S.J."/>
            <person name="Kuo A."/>
            <person name="Hayes R.D."/>
            <person name="Haridas S."/>
            <person name="Andreopoulos B."/>
            <person name="Riley R."/>
            <person name="LaButti K."/>
            <person name="Pangilinan J."/>
            <person name="Lipzen A."/>
            <person name="Amirebrahimi M."/>
            <person name="Yan J."/>
            <person name="Adam C."/>
            <person name="Keymanesh K."/>
            <person name="Ng V."/>
            <person name="Louie K."/>
            <person name="Northen T."/>
            <person name="Drula E."/>
            <person name="Henrissat B."/>
            <person name="Hsieh H.M."/>
            <person name="Youens-Clark K."/>
            <person name="Lutzoni F."/>
            <person name="Miadlikowska J."/>
            <person name="Eastwood D.C."/>
            <person name="Hamelin R.C."/>
            <person name="Grigoriev I.V."/>
            <person name="U'Ren J.M."/>
        </authorList>
    </citation>
    <scope>NUCLEOTIDE SEQUENCE [LARGE SCALE GENOMIC DNA]</scope>
    <source>
        <strain evidence="1 2">CBS 119005</strain>
    </source>
</reference>
<protein>
    <submittedName>
        <fullName evidence="1">ABC heavy metal transporter</fullName>
    </submittedName>
</protein>
<accession>A0ACB9YK52</accession>
<dbReference type="EMBL" id="MU393636">
    <property type="protein sequence ID" value="KAI4859410.1"/>
    <property type="molecule type" value="Genomic_DNA"/>
</dbReference>
<gene>
    <name evidence="1" type="ORF">F4820DRAFT_462520</name>
</gene>
<proteinExistence type="predicted"/>
<keyword evidence="2" id="KW-1185">Reference proteome</keyword>
<evidence type="ECO:0000313" key="2">
    <source>
        <dbReference type="Proteomes" id="UP001497700"/>
    </source>
</evidence>
<evidence type="ECO:0000313" key="1">
    <source>
        <dbReference type="EMBL" id="KAI4859410.1"/>
    </source>
</evidence>
<dbReference type="Proteomes" id="UP001497700">
    <property type="component" value="Unassembled WGS sequence"/>
</dbReference>
<name>A0ACB9YK52_9PEZI</name>